<name>A0A2N7K1R8_9VIBR</name>
<dbReference type="AlphaFoldDB" id="A0A2N7K1R8"/>
<dbReference type="Proteomes" id="UP000235406">
    <property type="component" value="Unassembled WGS sequence"/>
</dbReference>
<dbReference type="EMBL" id="MCZK01000135">
    <property type="protein sequence ID" value="PMM67538.1"/>
    <property type="molecule type" value="Genomic_DNA"/>
</dbReference>
<comment type="caution">
    <text evidence="1">The sequence shown here is derived from an EMBL/GenBank/DDBJ whole genome shotgun (WGS) entry which is preliminary data.</text>
</comment>
<proteinExistence type="predicted"/>
<gene>
    <name evidence="1" type="ORF">BCT49_09975</name>
</gene>
<organism evidence="1 2">
    <name type="scientific">Vibrio lentus</name>
    <dbReference type="NCBI Taxonomy" id="136468"/>
    <lineage>
        <taxon>Bacteria</taxon>
        <taxon>Pseudomonadati</taxon>
        <taxon>Pseudomonadota</taxon>
        <taxon>Gammaproteobacteria</taxon>
        <taxon>Vibrionales</taxon>
        <taxon>Vibrionaceae</taxon>
        <taxon>Vibrio</taxon>
    </lineage>
</organism>
<evidence type="ECO:0000313" key="1">
    <source>
        <dbReference type="EMBL" id="PMM67538.1"/>
    </source>
</evidence>
<evidence type="ECO:0000313" key="2">
    <source>
        <dbReference type="Proteomes" id="UP000235406"/>
    </source>
</evidence>
<reference evidence="2" key="1">
    <citation type="submission" date="2016-07" db="EMBL/GenBank/DDBJ databases">
        <title>Nontailed viruses are major unrecognized killers of bacteria in the ocean.</title>
        <authorList>
            <person name="Kauffman K."/>
            <person name="Hussain F."/>
            <person name="Yang J."/>
            <person name="Arevalo P."/>
            <person name="Brown J."/>
            <person name="Cutler M."/>
            <person name="Kelly L."/>
            <person name="Polz M.F."/>
        </authorList>
    </citation>
    <scope>NUCLEOTIDE SEQUENCE [LARGE SCALE GENOMIC DNA]</scope>
    <source>
        <strain evidence="2">10N.261.46.F8</strain>
    </source>
</reference>
<accession>A0A2N7K1R8</accession>
<dbReference type="RefSeq" id="WP_102436255.1">
    <property type="nucleotide sequence ID" value="NZ_CAWNVI010000135.1"/>
</dbReference>
<protein>
    <submittedName>
        <fullName evidence="1">Uncharacterized protein</fullName>
    </submittedName>
</protein>
<dbReference type="OrthoDB" id="9811869at2"/>
<sequence>MSKLAISKFFEQKLEAPLHNTVWSWGSENAKGIYLRAWNRTKIGEKFDIANSGMETDNDGRTRSGGVERAKHVKAIAQGKPGYIVAIDGYVDDSGKSHIVDYNDKAVFRILSLTVKEQGKTLAEVDYDNPILIEAIGEETDVVAIMESLEDKPKTLATLAKAEKLGWQITGINDQGVTILLKGKKTGLISYTGEFSAA</sequence>